<comment type="function">
    <text evidence="1">Involved in the transposition of the insertion sequence.</text>
</comment>
<dbReference type="Proteomes" id="UP000464624">
    <property type="component" value="Chromosome"/>
</dbReference>
<reference evidence="4 5" key="1">
    <citation type="submission" date="2019-12" db="EMBL/GenBank/DDBJ databases">
        <title>Complete genome sequence of Mycolicibacterium xenopi str. JCM15661T.</title>
        <authorList>
            <person name="Yoshida M."/>
            <person name="Fukano H."/>
            <person name="Asakura T."/>
            <person name="Hoshino Y."/>
        </authorList>
    </citation>
    <scope>NUCLEOTIDE SEQUENCE [LARGE SCALE GENOMIC DNA]</scope>
    <source>
        <strain evidence="4 5">JCM 15661T</strain>
    </source>
</reference>
<dbReference type="NCBIfam" id="NF033516">
    <property type="entry name" value="transpos_IS3"/>
    <property type="match status" value="1"/>
</dbReference>
<proteinExistence type="predicted"/>
<dbReference type="KEGG" id="mxe:MYXE_17770"/>
<dbReference type="InterPro" id="IPR025948">
    <property type="entry name" value="HTH-like_dom"/>
</dbReference>
<feature type="domain" description="Integrase catalytic" evidence="3">
    <location>
        <begin position="140"/>
        <end position="313"/>
    </location>
</feature>
<sequence length="349" mass="38857">MRPATPLICEFIDEHKDRFGVVPMCRALGVQGVAIAPRTYWAHRSSAPSKRALWDTTITEILAGVYEPDEHGKRPPECLYGSLKMWAHLQRQGIPVARCTVERIMRKHGWRGATRARTIRTTERDPAAARAPDLVRRRFHASRPNELDVADFTYVPLDGGGFGYTAFVIDAYAGLIAGWECSLTKNTAFVERAIRQATAYRARQGHPLTGDTIHHSDAGSQYTATHFTETLMLAGLVPSIGTVGDALDNALAETTIGLYKTECVRAGSPFRTGPIRTLADLENITSAWVHWYNTARLMHRLGRPPASRSRGRVLRPAASRRPHQQSVGSGRDGGVTQHRWQTRDLWRSC</sequence>
<feature type="compositionally biased region" description="Basic residues" evidence="2">
    <location>
        <begin position="309"/>
        <end position="323"/>
    </location>
</feature>
<evidence type="ECO:0000256" key="1">
    <source>
        <dbReference type="ARBA" id="ARBA00002286"/>
    </source>
</evidence>
<organism evidence="4 5">
    <name type="scientific">Mycobacterium xenopi</name>
    <dbReference type="NCBI Taxonomy" id="1789"/>
    <lineage>
        <taxon>Bacteria</taxon>
        <taxon>Bacillati</taxon>
        <taxon>Actinomycetota</taxon>
        <taxon>Actinomycetes</taxon>
        <taxon>Mycobacteriales</taxon>
        <taxon>Mycobacteriaceae</taxon>
        <taxon>Mycobacterium</taxon>
    </lineage>
</organism>
<gene>
    <name evidence="4" type="ORF">MYXE_17770</name>
</gene>
<evidence type="ECO:0000313" key="5">
    <source>
        <dbReference type="Proteomes" id="UP000464624"/>
    </source>
</evidence>
<dbReference type="SUPFAM" id="SSF53098">
    <property type="entry name" value="Ribonuclease H-like"/>
    <property type="match status" value="1"/>
</dbReference>
<dbReference type="GO" id="GO:0015074">
    <property type="term" value="P:DNA integration"/>
    <property type="evidence" value="ECO:0007669"/>
    <property type="project" value="InterPro"/>
</dbReference>
<protein>
    <submittedName>
        <fullName evidence="4">Transposase for insertion sequence element IS986/IS6110</fullName>
    </submittedName>
</protein>
<dbReference type="PANTHER" id="PTHR46889:SF5">
    <property type="entry name" value="INTEGRASE PROTEIN"/>
    <property type="match status" value="1"/>
</dbReference>
<name>A0AAD1GZF1_MYCXE</name>
<evidence type="ECO:0000313" key="4">
    <source>
        <dbReference type="EMBL" id="BBU21987.1"/>
    </source>
</evidence>
<evidence type="ECO:0000259" key="3">
    <source>
        <dbReference type="PROSITE" id="PS50994"/>
    </source>
</evidence>
<dbReference type="InterPro" id="IPR012337">
    <property type="entry name" value="RNaseH-like_sf"/>
</dbReference>
<evidence type="ECO:0000256" key="2">
    <source>
        <dbReference type="SAM" id="MobiDB-lite"/>
    </source>
</evidence>
<feature type="region of interest" description="Disordered" evidence="2">
    <location>
        <begin position="302"/>
        <end position="349"/>
    </location>
</feature>
<dbReference type="EMBL" id="AP022314">
    <property type="protein sequence ID" value="BBU21987.1"/>
    <property type="molecule type" value="Genomic_DNA"/>
</dbReference>
<dbReference type="GO" id="GO:0003676">
    <property type="term" value="F:nucleic acid binding"/>
    <property type="evidence" value="ECO:0007669"/>
    <property type="project" value="InterPro"/>
</dbReference>
<dbReference type="InterPro" id="IPR048020">
    <property type="entry name" value="Transpos_IS3"/>
</dbReference>
<dbReference type="InterPro" id="IPR036397">
    <property type="entry name" value="RNaseH_sf"/>
</dbReference>
<dbReference type="AlphaFoldDB" id="A0AAD1GZF1"/>
<dbReference type="Gene3D" id="3.30.420.10">
    <property type="entry name" value="Ribonuclease H-like superfamily/Ribonuclease H"/>
    <property type="match status" value="1"/>
</dbReference>
<accession>A0AAD1GZF1</accession>
<dbReference type="InterPro" id="IPR001584">
    <property type="entry name" value="Integrase_cat-core"/>
</dbReference>
<dbReference type="Pfam" id="PF00665">
    <property type="entry name" value="rve"/>
    <property type="match status" value="1"/>
</dbReference>
<dbReference type="PROSITE" id="PS50994">
    <property type="entry name" value="INTEGRASE"/>
    <property type="match status" value="1"/>
</dbReference>
<dbReference type="PANTHER" id="PTHR46889">
    <property type="entry name" value="TRANSPOSASE INSF FOR INSERTION SEQUENCE IS3B-RELATED"/>
    <property type="match status" value="1"/>
</dbReference>
<dbReference type="InterPro" id="IPR050900">
    <property type="entry name" value="Transposase_IS3/IS150/IS904"/>
</dbReference>
<dbReference type="Pfam" id="PF13276">
    <property type="entry name" value="HTH_21"/>
    <property type="match status" value="1"/>
</dbReference>